<keyword evidence="3" id="KW-1185">Reference proteome</keyword>
<dbReference type="AlphaFoldDB" id="A0A9D4ZAP7"/>
<feature type="region of interest" description="Disordered" evidence="1">
    <location>
        <begin position="1"/>
        <end position="37"/>
    </location>
</feature>
<accession>A0A9D4ZAP7</accession>
<dbReference type="EMBL" id="JABFUD020000017">
    <property type="protein sequence ID" value="KAI5067027.1"/>
    <property type="molecule type" value="Genomic_DNA"/>
</dbReference>
<protein>
    <submittedName>
        <fullName evidence="2">Uncharacterized protein</fullName>
    </submittedName>
</protein>
<proteinExistence type="predicted"/>
<organism evidence="2 3">
    <name type="scientific">Adiantum capillus-veneris</name>
    <name type="common">Maidenhair fern</name>
    <dbReference type="NCBI Taxonomy" id="13818"/>
    <lineage>
        <taxon>Eukaryota</taxon>
        <taxon>Viridiplantae</taxon>
        <taxon>Streptophyta</taxon>
        <taxon>Embryophyta</taxon>
        <taxon>Tracheophyta</taxon>
        <taxon>Polypodiopsida</taxon>
        <taxon>Polypodiidae</taxon>
        <taxon>Polypodiales</taxon>
        <taxon>Pteridineae</taxon>
        <taxon>Pteridaceae</taxon>
        <taxon>Vittarioideae</taxon>
        <taxon>Adiantum</taxon>
    </lineage>
</organism>
<name>A0A9D4ZAP7_ADICA</name>
<dbReference type="Proteomes" id="UP000886520">
    <property type="component" value="Chromosome 17"/>
</dbReference>
<comment type="caution">
    <text evidence="2">The sequence shown here is derived from an EMBL/GenBank/DDBJ whole genome shotgun (WGS) entry which is preliminary data.</text>
</comment>
<reference evidence="2" key="1">
    <citation type="submission" date="2021-01" db="EMBL/GenBank/DDBJ databases">
        <title>Adiantum capillus-veneris genome.</title>
        <authorList>
            <person name="Fang Y."/>
            <person name="Liao Q."/>
        </authorList>
    </citation>
    <scope>NUCLEOTIDE SEQUENCE</scope>
    <source>
        <strain evidence="2">H3</strain>
        <tissue evidence="2">Leaf</tissue>
    </source>
</reference>
<evidence type="ECO:0000256" key="1">
    <source>
        <dbReference type="SAM" id="MobiDB-lite"/>
    </source>
</evidence>
<evidence type="ECO:0000313" key="3">
    <source>
        <dbReference type="Proteomes" id="UP000886520"/>
    </source>
</evidence>
<sequence>MKSLLQDGRGSAGGEADPPDEEAQPPAEDYEPAVQSREPVRAAGPLKALPDFLPVKLPPFPWWALPLPAQAALPWSDPQAGIPHFPILDNLFLLLKIAESCFNCTFFLSVDTPLLLGGGIAGLTGDEGGGSSGPLDLSPANLRLLYYQMYWIMM</sequence>
<dbReference type="OrthoDB" id="10445994at2759"/>
<feature type="compositionally biased region" description="Acidic residues" evidence="1">
    <location>
        <begin position="17"/>
        <end position="31"/>
    </location>
</feature>
<gene>
    <name evidence="2" type="ORF">GOP47_0017555</name>
</gene>
<evidence type="ECO:0000313" key="2">
    <source>
        <dbReference type="EMBL" id="KAI5067027.1"/>
    </source>
</evidence>